<dbReference type="Gene3D" id="3.40.50.300">
    <property type="entry name" value="P-loop containing nucleotide triphosphate hydrolases"/>
    <property type="match status" value="1"/>
</dbReference>
<feature type="region of interest" description="Disordered" evidence="1">
    <location>
        <begin position="169"/>
        <end position="207"/>
    </location>
</feature>
<feature type="domain" description="SEFIR" evidence="2">
    <location>
        <begin position="4"/>
        <end position="143"/>
    </location>
</feature>
<protein>
    <submittedName>
        <fullName evidence="3">SEFIR domain protein</fullName>
    </submittedName>
</protein>
<keyword evidence="4" id="KW-1185">Reference proteome</keyword>
<feature type="non-terminal residue" evidence="3">
    <location>
        <position position="510"/>
    </location>
</feature>
<dbReference type="Proteomes" id="UP000004200">
    <property type="component" value="Unassembled WGS sequence"/>
</dbReference>
<dbReference type="AlphaFoldDB" id="G2E8J2"/>
<dbReference type="STRING" id="765913.ThidrDRAFT_4606"/>
<feature type="compositionally biased region" description="Basic and acidic residues" evidence="1">
    <location>
        <begin position="183"/>
        <end position="201"/>
    </location>
</feature>
<dbReference type="eggNOG" id="COG2909">
    <property type="taxonomic scope" value="Bacteria"/>
</dbReference>
<dbReference type="PROSITE" id="PS51534">
    <property type="entry name" value="SEFIR"/>
    <property type="match status" value="1"/>
</dbReference>
<proteinExistence type="predicted"/>
<dbReference type="SUPFAM" id="SSF52200">
    <property type="entry name" value="Toll/Interleukin receptor TIR domain"/>
    <property type="match status" value="1"/>
</dbReference>
<evidence type="ECO:0000259" key="2">
    <source>
        <dbReference type="PROSITE" id="PS51534"/>
    </source>
</evidence>
<evidence type="ECO:0000313" key="3">
    <source>
        <dbReference type="EMBL" id="EGV27578.1"/>
    </source>
</evidence>
<sequence>MEESLRVFISYSHDSDTHRERVLALSERLRQDGIETILDRYVKGSPAEGWPRWMMNGLDAADRVLVICTPTYYRRFRGLEAPGQGKGVDWEGAIVTLELYHARSSTTRFVPLIFDTVHEGSIPEPLRGQSWYCLTSEAAYKELYDVLLDQAGVEPGALGPLKVKLRGQGKPLQFDDSEDAGGDDARDARRPDETKAPRAELSHLPAGTEHFLGRGPELAALDAAWAEGSATSVVELKAPGGTGKTALVKRWLDCRLRPAGWCGSDRVFGWSFYSQGTGEDRQASEDPFLAATIQWFGVQIEPSANPADKGRALAERICTTRTLLILDGLEPLQYPPGPLAGELRAPGLKTLLTQLAAAGHPGLCVLTSREWLQDLGEWVRTESNPHGAVLRLDLGNLDESDGAALLHARGATRAGAAPIGPDDAELRAASREVLGHALTLSLLGRYLKRTKGGDIRRRDTVGLVPADRDARRHAAKVVAAYETWFAREGETCARELAALRLLGFFDRPAS</sequence>
<dbReference type="Gene3D" id="3.40.50.11530">
    <property type="match status" value="1"/>
</dbReference>
<reference evidence="3 4" key="1">
    <citation type="submission" date="2011-06" db="EMBL/GenBank/DDBJ databases">
        <title>The draft genome of Thiorhodococcus drewsii AZ1.</title>
        <authorList>
            <consortium name="US DOE Joint Genome Institute (JGI-PGF)"/>
            <person name="Lucas S."/>
            <person name="Han J."/>
            <person name="Lapidus A."/>
            <person name="Cheng J.-F."/>
            <person name="Goodwin L."/>
            <person name="Pitluck S."/>
            <person name="Peters L."/>
            <person name="Land M.L."/>
            <person name="Hauser L."/>
            <person name="Vogl K."/>
            <person name="Liu Z."/>
            <person name="Imhoff J."/>
            <person name="Thiel V."/>
            <person name="Frigaard N.-U."/>
            <person name="Bryant D.A."/>
            <person name="Woyke T.J."/>
        </authorList>
    </citation>
    <scope>NUCLEOTIDE SEQUENCE [LARGE SCALE GENOMIC DNA]</scope>
    <source>
        <strain evidence="3 4">AZ1</strain>
    </source>
</reference>
<dbReference type="InterPro" id="IPR027417">
    <property type="entry name" value="P-loop_NTPase"/>
</dbReference>
<organism evidence="3 4">
    <name type="scientific">Thiorhodococcus drewsii AZ1</name>
    <dbReference type="NCBI Taxonomy" id="765913"/>
    <lineage>
        <taxon>Bacteria</taxon>
        <taxon>Pseudomonadati</taxon>
        <taxon>Pseudomonadota</taxon>
        <taxon>Gammaproteobacteria</taxon>
        <taxon>Chromatiales</taxon>
        <taxon>Chromatiaceae</taxon>
        <taxon>Thiorhodococcus</taxon>
    </lineage>
</organism>
<dbReference type="InterPro" id="IPR035897">
    <property type="entry name" value="Toll_tir_struct_dom_sf"/>
</dbReference>
<accession>G2E8J2</accession>
<name>G2E8J2_9GAMM</name>
<evidence type="ECO:0000256" key="1">
    <source>
        <dbReference type="SAM" id="MobiDB-lite"/>
    </source>
</evidence>
<dbReference type="InterPro" id="IPR013568">
    <property type="entry name" value="SEFIR_dom"/>
</dbReference>
<evidence type="ECO:0000313" key="4">
    <source>
        <dbReference type="Proteomes" id="UP000004200"/>
    </source>
</evidence>
<dbReference type="Pfam" id="PF08357">
    <property type="entry name" value="SEFIR"/>
    <property type="match status" value="1"/>
</dbReference>
<dbReference type="OrthoDB" id="1426235at2"/>
<comment type="caution">
    <text evidence="3">The sequence shown here is derived from an EMBL/GenBank/DDBJ whole genome shotgun (WGS) entry which is preliminary data.</text>
</comment>
<dbReference type="RefSeq" id="WP_007043317.1">
    <property type="nucleotide sequence ID" value="NZ_AFWT01000085.1"/>
</dbReference>
<gene>
    <name evidence="3" type="ORF">ThidrDRAFT_4606</name>
</gene>
<dbReference type="EMBL" id="AFWT01000085">
    <property type="protein sequence ID" value="EGV27578.1"/>
    <property type="molecule type" value="Genomic_DNA"/>
</dbReference>